<dbReference type="CDD" id="cd09083">
    <property type="entry name" value="EEP-1"/>
    <property type="match status" value="1"/>
</dbReference>
<dbReference type="EMBL" id="JAUHJS010000002">
    <property type="protein sequence ID" value="MDN4164997.1"/>
    <property type="molecule type" value="Genomic_DNA"/>
</dbReference>
<dbReference type="PANTHER" id="PTHR12121">
    <property type="entry name" value="CARBON CATABOLITE REPRESSOR PROTEIN 4"/>
    <property type="match status" value="1"/>
</dbReference>
<reference evidence="3" key="1">
    <citation type="submission" date="2023-06" db="EMBL/GenBank/DDBJ databases">
        <title>Cytophagales bacterium Strain LB-30, isolated from soil.</title>
        <authorList>
            <person name="Liu B."/>
        </authorList>
    </citation>
    <scope>NUCLEOTIDE SEQUENCE</scope>
    <source>
        <strain evidence="3">LB-30</strain>
    </source>
</reference>
<dbReference type="InterPro" id="IPR050410">
    <property type="entry name" value="CCR4/nocturin_mRNA_transcr"/>
</dbReference>
<feature type="signal peptide" evidence="1">
    <location>
        <begin position="1"/>
        <end position="19"/>
    </location>
</feature>
<proteinExistence type="predicted"/>
<dbReference type="InterPro" id="IPR005135">
    <property type="entry name" value="Endo/exonuclease/phosphatase"/>
</dbReference>
<name>A0ABT8F3F5_9BACT</name>
<evidence type="ECO:0000259" key="2">
    <source>
        <dbReference type="Pfam" id="PF03372"/>
    </source>
</evidence>
<keyword evidence="4" id="KW-1185">Reference proteome</keyword>
<dbReference type="SUPFAM" id="SSF56219">
    <property type="entry name" value="DNase I-like"/>
    <property type="match status" value="1"/>
</dbReference>
<evidence type="ECO:0000313" key="3">
    <source>
        <dbReference type="EMBL" id="MDN4164997.1"/>
    </source>
</evidence>
<comment type="caution">
    <text evidence="3">The sequence shown here is derived from an EMBL/GenBank/DDBJ whole genome shotgun (WGS) entry which is preliminary data.</text>
</comment>
<dbReference type="Proteomes" id="UP001168552">
    <property type="component" value="Unassembled WGS sequence"/>
</dbReference>
<dbReference type="InterPro" id="IPR036691">
    <property type="entry name" value="Endo/exonu/phosph_ase_sf"/>
</dbReference>
<dbReference type="GO" id="GO:0004519">
    <property type="term" value="F:endonuclease activity"/>
    <property type="evidence" value="ECO:0007669"/>
    <property type="project" value="UniProtKB-KW"/>
</dbReference>
<feature type="chain" id="PRO_5046705696" evidence="1">
    <location>
        <begin position="20"/>
        <end position="278"/>
    </location>
</feature>
<keyword evidence="3" id="KW-0255">Endonuclease</keyword>
<dbReference type="Pfam" id="PF03372">
    <property type="entry name" value="Exo_endo_phos"/>
    <property type="match status" value="1"/>
</dbReference>
<keyword evidence="3" id="KW-0378">Hydrolase</keyword>
<sequence length="278" mass="31571">MNRILLILLIMLGVQAAKAQQNIIVSTYNIRLDVPSDNPNHWENRKAFLASVVLFNQVEILGVQEALHHQMKDLDSLLPQFAWTGVARDDGAQKGEYSAIFYRKDLYDYKKGGTFWLSETPENPSRGWDAALPRVCTWAVLEQKSSGRKVFVMNTHFDHVGQQARAESASLILKKAEELNTDHLPLIVMGDMNATATQKPIQLFSNKLLNTENLADIKMLASGTFNAFQWDTSPQNTIDYIFINNRWKVIRYGVITQSDVQRYPSDHFPVIVELGFAD</sequence>
<dbReference type="PANTHER" id="PTHR12121:SF36">
    <property type="entry name" value="ENDONUCLEASE_EXONUCLEASE_PHOSPHATASE DOMAIN-CONTAINING PROTEIN"/>
    <property type="match status" value="1"/>
</dbReference>
<keyword evidence="1" id="KW-0732">Signal</keyword>
<keyword evidence="3" id="KW-0540">Nuclease</keyword>
<evidence type="ECO:0000256" key="1">
    <source>
        <dbReference type="SAM" id="SignalP"/>
    </source>
</evidence>
<organism evidence="3 4">
    <name type="scientific">Shiella aurantiaca</name>
    <dbReference type="NCBI Taxonomy" id="3058365"/>
    <lineage>
        <taxon>Bacteria</taxon>
        <taxon>Pseudomonadati</taxon>
        <taxon>Bacteroidota</taxon>
        <taxon>Cytophagia</taxon>
        <taxon>Cytophagales</taxon>
        <taxon>Shiellaceae</taxon>
        <taxon>Shiella</taxon>
    </lineage>
</organism>
<dbReference type="Gene3D" id="3.60.10.10">
    <property type="entry name" value="Endonuclease/exonuclease/phosphatase"/>
    <property type="match status" value="1"/>
</dbReference>
<dbReference type="RefSeq" id="WP_320003521.1">
    <property type="nucleotide sequence ID" value="NZ_JAUHJS010000002.1"/>
</dbReference>
<accession>A0ABT8F3F5</accession>
<evidence type="ECO:0000313" key="4">
    <source>
        <dbReference type="Proteomes" id="UP001168552"/>
    </source>
</evidence>
<feature type="domain" description="Endonuclease/exonuclease/phosphatase" evidence="2">
    <location>
        <begin position="27"/>
        <end position="267"/>
    </location>
</feature>
<gene>
    <name evidence="3" type="ORF">QWY31_05755</name>
</gene>
<protein>
    <submittedName>
        <fullName evidence="3">Endonuclease/exonuclease/phosphatase family protein</fullName>
    </submittedName>
</protein>